<dbReference type="Pfam" id="PF01326">
    <property type="entry name" value="PPDK_N"/>
    <property type="match status" value="1"/>
</dbReference>
<dbReference type="PROSITE" id="PS00370">
    <property type="entry name" value="PEP_ENZYMES_PHOS_SITE"/>
    <property type="match status" value="1"/>
</dbReference>
<dbReference type="NCBIfam" id="TIGR01828">
    <property type="entry name" value="pyru_phos_dikin"/>
    <property type="match status" value="1"/>
</dbReference>
<keyword evidence="10" id="KW-0067">ATP-binding</keyword>
<comment type="similarity">
    <text evidence="3 12">Belongs to the PEP-utilizing enzyme family.</text>
</comment>
<dbReference type="Gene3D" id="3.20.20.60">
    <property type="entry name" value="Phosphoenolpyruvate-binding domains"/>
    <property type="match status" value="1"/>
</dbReference>
<feature type="domain" description="Pyruvate phosphate dikinase AMP/ATP-binding" evidence="17">
    <location>
        <begin position="22"/>
        <end position="389"/>
    </location>
</feature>
<dbReference type="PANTHER" id="PTHR22931">
    <property type="entry name" value="PHOSPHOENOLPYRUVATE DIKINASE-RELATED"/>
    <property type="match status" value="1"/>
</dbReference>
<feature type="active site" description="Tele-phosphohistidine intermediate" evidence="13">
    <location>
        <position position="489"/>
    </location>
</feature>
<dbReference type="InterPro" id="IPR013815">
    <property type="entry name" value="ATP_grasp_subdomain_1"/>
</dbReference>
<evidence type="ECO:0000256" key="4">
    <source>
        <dbReference type="ARBA" id="ARBA00011994"/>
    </source>
</evidence>
<dbReference type="InterPro" id="IPR015813">
    <property type="entry name" value="Pyrv/PenolPyrv_kinase-like_dom"/>
</dbReference>
<organism evidence="19 20">
    <name type="scientific">Tannerella forsythia</name>
    <name type="common">Bacteroides forsythus</name>
    <dbReference type="NCBI Taxonomy" id="28112"/>
    <lineage>
        <taxon>Bacteria</taxon>
        <taxon>Pseudomonadati</taxon>
        <taxon>Bacteroidota</taxon>
        <taxon>Bacteroidia</taxon>
        <taxon>Bacteroidales</taxon>
        <taxon>Tannerellaceae</taxon>
        <taxon>Tannerella</taxon>
    </lineage>
</organism>
<dbReference type="InterPro" id="IPR036637">
    <property type="entry name" value="Phosphohistidine_dom_sf"/>
</dbReference>
<dbReference type="Gene3D" id="3.30.470.20">
    <property type="entry name" value="ATP-grasp fold, B domain"/>
    <property type="match status" value="1"/>
</dbReference>
<keyword evidence="6" id="KW-0808">Transferase</keyword>
<feature type="binding site" evidence="15">
    <location>
        <position position="778"/>
    </location>
    <ligand>
        <name>Mg(2+)</name>
        <dbReference type="ChEBI" id="CHEBI:18420"/>
    </ligand>
</feature>
<dbReference type="RefSeq" id="WP_060831598.1">
    <property type="nucleotide sequence ID" value="NZ_NSLJ01000024.1"/>
</dbReference>
<keyword evidence="8" id="KW-0547">Nucleotide-binding</keyword>
<dbReference type="Proteomes" id="UP000219259">
    <property type="component" value="Unassembled WGS sequence"/>
</dbReference>
<evidence type="ECO:0000256" key="7">
    <source>
        <dbReference type="ARBA" id="ARBA00022723"/>
    </source>
</evidence>
<evidence type="ECO:0000256" key="13">
    <source>
        <dbReference type="PIRSR" id="PIRSR000853-1"/>
    </source>
</evidence>
<feature type="binding site" evidence="15">
    <location>
        <position position="802"/>
    </location>
    <ligand>
        <name>Mg(2+)</name>
        <dbReference type="ChEBI" id="CHEBI:18420"/>
    </ligand>
</feature>
<keyword evidence="9 19" id="KW-0418">Kinase</keyword>
<proteinExistence type="inferred from homology"/>
<feature type="domain" description="PEP-utilising enzyme mobile" evidence="16">
    <location>
        <begin position="458"/>
        <end position="537"/>
    </location>
</feature>
<feature type="binding site" evidence="14">
    <location>
        <position position="651"/>
    </location>
    <ligand>
        <name>substrate</name>
    </ligand>
</feature>
<feature type="domain" description="PEP-utilising enzyme C-terminal" evidence="18">
    <location>
        <begin position="553"/>
        <end position="902"/>
    </location>
</feature>
<evidence type="ECO:0000256" key="11">
    <source>
        <dbReference type="ARBA" id="ARBA00022842"/>
    </source>
</evidence>
<dbReference type="InterPro" id="IPR000121">
    <property type="entry name" value="PEP_util_C"/>
</dbReference>
<evidence type="ECO:0000256" key="3">
    <source>
        <dbReference type="ARBA" id="ARBA00007837"/>
    </source>
</evidence>
<dbReference type="InterPro" id="IPR002192">
    <property type="entry name" value="PPDK_AMP/ATP-bd"/>
</dbReference>
<comment type="cofactor">
    <cofactor evidence="1 12 15">
        <name>Mg(2+)</name>
        <dbReference type="ChEBI" id="CHEBI:18420"/>
    </cofactor>
</comment>
<accession>A0A2A6E6P1</accession>
<protein>
    <recommendedName>
        <fullName evidence="5 12">Pyruvate, phosphate dikinase</fullName>
        <ecNumber evidence="4 12">2.7.9.1</ecNumber>
    </recommendedName>
</protein>
<dbReference type="InterPro" id="IPR023151">
    <property type="entry name" value="PEP_util_CS"/>
</dbReference>
<dbReference type="Gene3D" id="1.20.80.30">
    <property type="match status" value="1"/>
</dbReference>
<reference evidence="19 20" key="1">
    <citation type="submission" date="2017-09" db="EMBL/GenBank/DDBJ databases">
        <title>Phase variable restriction modification systems are present in the genome sequences of periodontal pathogens Prevotella intermedia, Tannerella forsythia and Porphyromonas gingivalis.</title>
        <authorList>
            <person name="Haigh R.D."/>
            <person name="Crawford L."/>
            <person name="Ralph J."/>
            <person name="Wanford J."/>
            <person name="Vartoukian S.R."/>
            <person name="Hijazib K."/>
            <person name="Wade W."/>
            <person name="Oggioni M.R."/>
        </authorList>
    </citation>
    <scope>NUCLEOTIDE SEQUENCE [LARGE SCALE GENOMIC DNA]</scope>
    <source>
        <strain evidence="19 20">WW11663</strain>
    </source>
</reference>
<dbReference type="Pfam" id="PF02896">
    <property type="entry name" value="PEP-utilizers_C"/>
    <property type="match status" value="1"/>
</dbReference>
<evidence type="ECO:0000256" key="5">
    <source>
        <dbReference type="ARBA" id="ARBA00020138"/>
    </source>
</evidence>
<evidence type="ECO:0000256" key="8">
    <source>
        <dbReference type="ARBA" id="ARBA00022741"/>
    </source>
</evidence>
<evidence type="ECO:0000256" key="2">
    <source>
        <dbReference type="ARBA" id="ARBA00003144"/>
    </source>
</evidence>
<dbReference type="SUPFAM" id="SSF51621">
    <property type="entry name" value="Phosphoenolpyruvate/pyruvate domain"/>
    <property type="match status" value="1"/>
</dbReference>
<dbReference type="PIRSF" id="PIRSF000853">
    <property type="entry name" value="PPDK"/>
    <property type="match status" value="1"/>
</dbReference>
<dbReference type="SUPFAM" id="SSF52009">
    <property type="entry name" value="Phosphohistidine domain"/>
    <property type="match status" value="1"/>
</dbReference>
<dbReference type="PANTHER" id="PTHR22931:SF9">
    <property type="entry name" value="PYRUVATE, PHOSPHATE DIKINASE 1, CHLOROPLASTIC"/>
    <property type="match status" value="1"/>
</dbReference>
<keyword evidence="11 15" id="KW-0460">Magnesium</keyword>
<feature type="active site" description="Proton donor" evidence="13">
    <location>
        <position position="864"/>
    </location>
</feature>
<evidence type="ECO:0000259" key="17">
    <source>
        <dbReference type="Pfam" id="PF01326"/>
    </source>
</evidence>
<evidence type="ECO:0000256" key="1">
    <source>
        <dbReference type="ARBA" id="ARBA00001946"/>
    </source>
</evidence>
<dbReference type="AlphaFoldDB" id="A0A2A6E6P1"/>
<dbReference type="NCBIfam" id="NF004531">
    <property type="entry name" value="PRK05878.1"/>
    <property type="match status" value="1"/>
</dbReference>
<dbReference type="Gene3D" id="3.50.30.10">
    <property type="entry name" value="Phosphohistidine domain"/>
    <property type="match status" value="1"/>
</dbReference>
<comment type="catalytic activity">
    <reaction evidence="12">
        <text>pyruvate + phosphate + ATP = phosphoenolpyruvate + AMP + diphosphate + H(+)</text>
        <dbReference type="Rhea" id="RHEA:10756"/>
        <dbReference type="ChEBI" id="CHEBI:15361"/>
        <dbReference type="ChEBI" id="CHEBI:15378"/>
        <dbReference type="ChEBI" id="CHEBI:30616"/>
        <dbReference type="ChEBI" id="CHEBI:33019"/>
        <dbReference type="ChEBI" id="CHEBI:43474"/>
        <dbReference type="ChEBI" id="CHEBI:58702"/>
        <dbReference type="ChEBI" id="CHEBI:456215"/>
        <dbReference type="EC" id="2.7.9.1"/>
    </reaction>
</comment>
<evidence type="ECO:0000256" key="15">
    <source>
        <dbReference type="PIRSR" id="PIRSR000853-3"/>
    </source>
</evidence>
<evidence type="ECO:0000256" key="12">
    <source>
        <dbReference type="PIRNR" id="PIRNR000853"/>
    </source>
</evidence>
<dbReference type="InterPro" id="IPR010121">
    <property type="entry name" value="Pyruvate_phosphate_dikinase"/>
</dbReference>
<feature type="binding site" evidence="14">
    <location>
        <position position="778"/>
    </location>
    <ligand>
        <name>substrate</name>
    </ligand>
</feature>
<keyword evidence="19" id="KW-0670">Pyruvate</keyword>
<dbReference type="PROSITE" id="PS00742">
    <property type="entry name" value="PEP_ENZYMES_2"/>
    <property type="match status" value="1"/>
</dbReference>
<dbReference type="Gene3D" id="3.30.1490.20">
    <property type="entry name" value="ATP-grasp fold, A domain"/>
    <property type="match status" value="1"/>
</dbReference>
<dbReference type="SUPFAM" id="SSF56059">
    <property type="entry name" value="Glutathione synthetase ATP-binding domain-like"/>
    <property type="match status" value="1"/>
</dbReference>
<dbReference type="InterPro" id="IPR040442">
    <property type="entry name" value="Pyrv_kinase-like_dom_sf"/>
</dbReference>
<feature type="binding site" evidence="14">
    <location>
        <position position="801"/>
    </location>
    <ligand>
        <name>substrate</name>
    </ligand>
</feature>
<evidence type="ECO:0000259" key="18">
    <source>
        <dbReference type="Pfam" id="PF02896"/>
    </source>
</evidence>
<evidence type="ECO:0000313" key="19">
    <source>
        <dbReference type="EMBL" id="PDP43245.1"/>
    </source>
</evidence>
<feature type="binding site" evidence="14">
    <location>
        <position position="800"/>
    </location>
    <ligand>
        <name>substrate</name>
    </ligand>
</feature>
<name>A0A2A6E6P1_TANFO</name>
<dbReference type="InterPro" id="IPR008279">
    <property type="entry name" value="PEP-util_enz_mobile_dom"/>
</dbReference>
<evidence type="ECO:0000259" key="16">
    <source>
        <dbReference type="Pfam" id="PF00391"/>
    </source>
</evidence>
<dbReference type="InterPro" id="IPR018274">
    <property type="entry name" value="PEP_util_AS"/>
</dbReference>
<sequence length="906" mass="100250">MEIKRVYTFGNGKAEGRADMRNLLGGKGANLAEMNLIGVPVPPGFTITTDVCNEYYKIGKEKVVERLQDEVKNAVAHVESFMHSRLGDVENPLLVSVRSGARASMPGMMDTILNLGLNDEVVEGLARKTNNPRFAWDSYRRFVQMYGDVVLGMKPENKEDIDPFEKIIEEVKKAKGVTLDHELDVEGLKELVVKFKAAVKRQTGCDFPTSAYEQLWGAICSVFDSWMNERAILYRKMEGIPAEWGTAVNVQAMVFGNMGATSATGVCFSRDAANGEDLFNGEYLINAQGEDVVAGIRTPQQITKIGSQRWAELAGIPEALRAAEYPSMEEAMPDIYKELDAIQTKLENHYRDMQDMEFTVQEGKLWFLQTRNGKRTGAAMVKIAMDLMRQDMIDEKTALKRIDANKLDELLHPVFDKEALKKAKVLTRGLPASPGAAAGQIVFFADDAAKWYDEGHKIVLVRIETSPEDLAGMAVAEGILTARGGMTSHAAVVARGMGKCCVSGAGALNIDYKNRTVEIDGTVLKEGDYISINGTTGEVYKDEVHTQAAELLDDFAELMRLADKYTRLKVRTNADTPHDAEVARRFGAVGIGLCRTEHMFFEGDKIKAMREMILSENAEERKKALAKILPYQQADFKGIFKAMAGYPVTVRLLDPPLHEFVPHDPKGQQELADAMGVSVEYIRQRVDALHEQNPMLGHRGCRLGNTYPEITQMQTRAILGAALELKKEGISTYPEIMVPLTGIVYEFKEQEEVIRAEAEALFAEQGDKIDFKIGTMIEVPRAALTANKIASKAEFFSFGTNDLTQMTFGYSRDDIASFLPIYLEKKILKVDPFQVLDQNGVGQLIRMATEKGRAVRPDLKCGICGEHGGEPSSVKFCHQVGLDYVSCSPFRVPIARIAAAQAAIEG</sequence>
<feature type="binding site" evidence="14">
    <location>
        <position position="799"/>
    </location>
    <ligand>
        <name>substrate</name>
    </ligand>
</feature>
<comment type="caution">
    <text evidence="19">The sequence shown here is derived from an EMBL/GenBank/DDBJ whole genome shotgun (WGS) entry which is preliminary data.</text>
</comment>
<evidence type="ECO:0000256" key="10">
    <source>
        <dbReference type="ARBA" id="ARBA00022840"/>
    </source>
</evidence>
<dbReference type="Gene3D" id="1.10.189.10">
    <property type="entry name" value="Pyruvate Phosphate Dikinase, domain 2"/>
    <property type="match status" value="1"/>
</dbReference>
<dbReference type="EC" id="2.7.9.1" evidence="4 12"/>
<dbReference type="EMBL" id="NSLJ01000024">
    <property type="protein sequence ID" value="PDP43245.1"/>
    <property type="molecule type" value="Genomic_DNA"/>
</dbReference>
<dbReference type="GO" id="GO:0005524">
    <property type="term" value="F:ATP binding"/>
    <property type="evidence" value="ECO:0007669"/>
    <property type="project" value="UniProtKB-UniRule"/>
</dbReference>
<feature type="binding site" evidence="14">
    <location>
        <position position="802"/>
    </location>
    <ligand>
        <name>substrate</name>
    </ligand>
</feature>
<evidence type="ECO:0000256" key="9">
    <source>
        <dbReference type="ARBA" id="ARBA00022777"/>
    </source>
</evidence>
<dbReference type="GO" id="GO:0016301">
    <property type="term" value="F:kinase activity"/>
    <property type="evidence" value="ECO:0007669"/>
    <property type="project" value="UniProtKB-UniRule"/>
</dbReference>
<dbReference type="GO" id="GO:0046872">
    <property type="term" value="F:metal ion binding"/>
    <property type="evidence" value="ECO:0007669"/>
    <property type="project" value="UniProtKB-UniRule"/>
</dbReference>
<evidence type="ECO:0000256" key="6">
    <source>
        <dbReference type="ARBA" id="ARBA00022679"/>
    </source>
</evidence>
<comment type="function">
    <text evidence="2">Catalyzes the reversible phosphorylation of pyruvate and phosphate.</text>
</comment>
<gene>
    <name evidence="19" type="ORF">CLI86_09425</name>
</gene>
<keyword evidence="7 15" id="KW-0479">Metal-binding</keyword>
<evidence type="ECO:0000313" key="20">
    <source>
        <dbReference type="Proteomes" id="UP000219259"/>
    </source>
</evidence>
<dbReference type="Pfam" id="PF00391">
    <property type="entry name" value="PEP-utilizers"/>
    <property type="match status" value="1"/>
</dbReference>
<evidence type="ECO:0000256" key="14">
    <source>
        <dbReference type="PIRSR" id="PIRSR000853-2"/>
    </source>
</evidence>
<dbReference type="GO" id="GO:0050242">
    <property type="term" value="F:pyruvate, phosphate dikinase activity"/>
    <property type="evidence" value="ECO:0007669"/>
    <property type="project" value="UniProtKB-UniRule"/>
</dbReference>
<feature type="binding site" evidence="14">
    <location>
        <position position="595"/>
    </location>
    <ligand>
        <name>substrate</name>
    </ligand>
</feature>